<reference evidence="4" key="1">
    <citation type="journal article" date="2019" name="Int. J. Syst. Evol. Microbiol.">
        <title>The Global Catalogue of Microorganisms (GCM) 10K type strain sequencing project: providing services to taxonomists for standard genome sequencing and annotation.</title>
        <authorList>
            <consortium name="The Broad Institute Genomics Platform"/>
            <consortium name="The Broad Institute Genome Sequencing Center for Infectious Disease"/>
            <person name="Wu L."/>
            <person name="Ma J."/>
        </authorList>
    </citation>
    <scope>NUCLEOTIDE SEQUENCE [LARGE SCALE GENOMIC DNA]</scope>
    <source>
        <strain evidence="4">JCM 3338</strain>
    </source>
</reference>
<dbReference type="EMBL" id="JBHUHP010000014">
    <property type="protein sequence ID" value="MFD2092637.1"/>
    <property type="molecule type" value="Genomic_DNA"/>
</dbReference>
<dbReference type="RefSeq" id="WP_376876928.1">
    <property type="nucleotide sequence ID" value="NZ_JBHUHP010000014.1"/>
</dbReference>
<gene>
    <name evidence="3" type="ORF">ACFSHS_13765</name>
</gene>
<dbReference type="NCBIfam" id="NF006055">
    <property type="entry name" value="PRK08203.1"/>
    <property type="match status" value="1"/>
</dbReference>
<evidence type="ECO:0000259" key="2">
    <source>
        <dbReference type="Pfam" id="PF01979"/>
    </source>
</evidence>
<dbReference type="Gene3D" id="3.20.20.140">
    <property type="entry name" value="Metal-dependent hydrolases"/>
    <property type="match status" value="1"/>
</dbReference>
<dbReference type="Gene3D" id="2.30.40.10">
    <property type="entry name" value="Urease, subunit C, domain 1"/>
    <property type="match status" value="1"/>
</dbReference>
<dbReference type="InterPro" id="IPR032466">
    <property type="entry name" value="Metal_Hydrolase"/>
</dbReference>
<dbReference type="PANTHER" id="PTHR43794:SF11">
    <property type="entry name" value="AMIDOHYDROLASE-RELATED DOMAIN-CONTAINING PROTEIN"/>
    <property type="match status" value="1"/>
</dbReference>
<evidence type="ECO:0000256" key="1">
    <source>
        <dbReference type="ARBA" id="ARBA00022801"/>
    </source>
</evidence>
<keyword evidence="1 3" id="KW-0378">Hydrolase</keyword>
<dbReference type="SUPFAM" id="SSF51338">
    <property type="entry name" value="Composite domain of metallo-dependent hydrolases"/>
    <property type="match status" value="1"/>
</dbReference>
<keyword evidence="4" id="KW-1185">Reference proteome</keyword>
<proteinExistence type="predicted"/>
<sequence length="459" mass="47991">MESPVLADLLVADAELVATVDDTRRELPGGWVAVTDGMVTGVGGPADPRPGAVRTLDARGCLVTPGLVNTHHHLYQNLTRAFAPALTGGLFDWLVTLYPLWSRLDEEAAYVSAYVGLVELAMGGCTTSTDHLYVHPRGAGDLISAEVVAARDLGMRFHPTRGSMSLSVKDGGLPPDAVVQDDDAILADSQRLVSLHHDPSPGAMTRVALAPCSPFSVSTSLMTRTAELARQLDVRLHTHLCETRDEDAFCLATFGRRPVDYLTDVGWLSDRTWLAHVVWPSAEEVGRLGAAGVGAAHCPSSNMILGSGLAPVQELRGAGAPVGLGVDGSASADSGSLWLEARTAMLQGKLRNGAASMTARDALEMATRGGAACLGRAGEIGQLSVGACGDLAVWPLTGPAFAGALSDPVEAWLRCGPVAARHTVVGGRLVVEDGLPVHPGLDEQLAVHRRLSARVQATT</sequence>
<protein>
    <submittedName>
        <fullName evidence="3">8-oxoguanine deaminase</fullName>
        <ecNumber evidence="3">3.5.4.32</ecNumber>
    </submittedName>
</protein>
<comment type="caution">
    <text evidence="3">The sequence shown here is derived from an EMBL/GenBank/DDBJ whole genome shotgun (WGS) entry which is preliminary data.</text>
</comment>
<dbReference type="Pfam" id="PF01979">
    <property type="entry name" value="Amidohydro_1"/>
    <property type="match status" value="1"/>
</dbReference>
<feature type="domain" description="Amidohydrolase-related" evidence="2">
    <location>
        <begin position="62"/>
        <end position="405"/>
    </location>
</feature>
<dbReference type="SUPFAM" id="SSF51556">
    <property type="entry name" value="Metallo-dependent hydrolases"/>
    <property type="match status" value="1"/>
</dbReference>
<evidence type="ECO:0000313" key="3">
    <source>
        <dbReference type="EMBL" id="MFD2092637.1"/>
    </source>
</evidence>
<dbReference type="Proteomes" id="UP001597402">
    <property type="component" value="Unassembled WGS sequence"/>
</dbReference>
<evidence type="ECO:0000313" key="4">
    <source>
        <dbReference type="Proteomes" id="UP001597402"/>
    </source>
</evidence>
<dbReference type="InterPro" id="IPR011059">
    <property type="entry name" value="Metal-dep_hydrolase_composite"/>
</dbReference>
<dbReference type="InterPro" id="IPR006680">
    <property type="entry name" value="Amidohydro-rel"/>
</dbReference>
<dbReference type="GO" id="GO:0102127">
    <property type="term" value="F:8-oxoguanine deaminase activity"/>
    <property type="evidence" value="ECO:0007669"/>
    <property type="project" value="UniProtKB-EC"/>
</dbReference>
<dbReference type="CDD" id="cd01298">
    <property type="entry name" value="ATZ_TRZ_like"/>
    <property type="match status" value="1"/>
</dbReference>
<name>A0ABW4XBW1_9ACTN</name>
<organism evidence="3 4">
    <name type="scientific">Blastococcus deserti</name>
    <dbReference type="NCBI Taxonomy" id="2259033"/>
    <lineage>
        <taxon>Bacteria</taxon>
        <taxon>Bacillati</taxon>
        <taxon>Actinomycetota</taxon>
        <taxon>Actinomycetes</taxon>
        <taxon>Geodermatophilales</taxon>
        <taxon>Geodermatophilaceae</taxon>
        <taxon>Blastococcus</taxon>
    </lineage>
</organism>
<dbReference type="PANTHER" id="PTHR43794">
    <property type="entry name" value="AMINOHYDROLASE SSNA-RELATED"/>
    <property type="match status" value="1"/>
</dbReference>
<dbReference type="EC" id="3.5.4.32" evidence="3"/>
<accession>A0ABW4XBW1</accession>
<dbReference type="InterPro" id="IPR050287">
    <property type="entry name" value="MTA/SAH_deaminase"/>
</dbReference>